<accession>M6Y7U0</accession>
<evidence type="ECO:0000313" key="1">
    <source>
        <dbReference type="EMBL" id="EMO87906.1"/>
    </source>
</evidence>
<sequence>MKINFSRTQNVGTLTKFPITKNSTLCSLKGKNSKKPVIKNESN</sequence>
<organism evidence="1 2">
    <name type="scientific">Leptospira noguchii str. 2001034031</name>
    <dbReference type="NCBI Taxonomy" id="1193053"/>
    <lineage>
        <taxon>Bacteria</taxon>
        <taxon>Pseudomonadati</taxon>
        <taxon>Spirochaetota</taxon>
        <taxon>Spirochaetia</taxon>
        <taxon>Leptospirales</taxon>
        <taxon>Leptospiraceae</taxon>
        <taxon>Leptospira</taxon>
    </lineage>
</organism>
<gene>
    <name evidence="1" type="ORF">LEP1GSC024_2731</name>
</gene>
<reference evidence="1 2" key="1">
    <citation type="submission" date="2013-01" db="EMBL/GenBank/DDBJ databases">
        <authorList>
            <person name="Harkins D.M."/>
            <person name="Durkin A.S."/>
            <person name="Brinkac L.M."/>
            <person name="Haft D.H."/>
            <person name="Selengut J.D."/>
            <person name="Sanka R."/>
            <person name="DePew J."/>
            <person name="Purushe J."/>
            <person name="Whelen A.C."/>
            <person name="Vinetz J.M."/>
            <person name="Sutton G.G."/>
            <person name="Nierman W.C."/>
            <person name="Fouts D.E."/>
        </authorList>
    </citation>
    <scope>NUCLEOTIDE SEQUENCE [LARGE SCALE GENOMIC DNA]</scope>
    <source>
        <strain evidence="1 2">2001034031</strain>
    </source>
</reference>
<dbReference type="EMBL" id="AKXB02000141">
    <property type="protein sequence ID" value="EMO87906.1"/>
    <property type="molecule type" value="Genomic_DNA"/>
</dbReference>
<comment type="caution">
    <text evidence="1">The sequence shown here is derived from an EMBL/GenBank/DDBJ whole genome shotgun (WGS) entry which is preliminary data.</text>
</comment>
<name>M6Y7U0_9LEPT</name>
<proteinExistence type="predicted"/>
<dbReference type="Proteomes" id="UP000012138">
    <property type="component" value="Unassembled WGS sequence"/>
</dbReference>
<evidence type="ECO:0000313" key="2">
    <source>
        <dbReference type="Proteomes" id="UP000012138"/>
    </source>
</evidence>
<dbReference type="AlphaFoldDB" id="M6Y7U0"/>
<protein>
    <submittedName>
        <fullName evidence="1">Uncharacterized protein</fullName>
    </submittedName>
</protein>